<dbReference type="PROSITE" id="PS50088">
    <property type="entry name" value="ANK_REPEAT"/>
    <property type="match status" value="1"/>
</dbReference>
<dbReference type="Proteomes" id="UP000824998">
    <property type="component" value="Unassembled WGS sequence"/>
</dbReference>
<dbReference type="AlphaFoldDB" id="A0A9P7YBN8"/>
<dbReference type="EMBL" id="MU251670">
    <property type="protein sequence ID" value="KAG9230467.1"/>
    <property type="molecule type" value="Genomic_DNA"/>
</dbReference>
<dbReference type="Gene3D" id="1.25.40.20">
    <property type="entry name" value="Ankyrin repeat-containing domain"/>
    <property type="match status" value="1"/>
</dbReference>
<accession>A0A9P7YBN8</accession>
<dbReference type="InterPro" id="IPR002110">
    <property type="entry name" value="Ankyrin_rpt"/>
</dbReference>
<keyword evidence="1" id="KW-0040">ANK repeat</keyword>
<keyword evidence="3" id="KW-1185">Reference proteome</keyword>
<evidence type="ECO:0000313" key="3">
    <source>
        <dbReference type="Proteomes" id="UP000824998"/>
    </source>
</evidence>
<reference evidence="2" key="1">
    <citation type="journal article" date="2021" name="IMA Fungus">
        <title>Genomic characterization of three marine fungi, including Emericellopsis atlantica sp. nov. with signatures of a generalist lifestyle and marine biomass degradation.</title>
        <authorList>
            <person name="Hagestad O.C."/>
            <person name="Hou L."/>
            <person name="Andersen J.H."/>
            <person name="Hansen E.H."/>
            <person name="Altermark B."/>
            <person name="Li C."/>
            <person name="Kuhnert E."/>
            <person name="Cox R.J."/>
            <person name="Crous P.W."/>
            <person name="Spatafora J.W."/>
            <person name="Lail K."/>
            <person name="Amirebrahimi M."/>
            <person name="Lipzen A."/>
            <person name="Pangilinan J."/>
            <person name="Andreopoulos W."/>
            <person name="Hayes R.D."/>
            <person name="Ng V."/>
            <person name="Grigoriev I.V."/>
            <person name="Jackson S.A."/>
            <person name="Sutton T.D.S."/>
            <person name="Dobson A.D.W."/>
            <person name="Rama T."/>
        </authorList>
    </citation>
    <scope>NUCLEOTIDE SEQUENCE</scope>
    <source>
        <strain evidence="2">TRa018bII</strain>
    </source>
</reference>
<organism evidence="2 3">
    <name type="scientific">Amylocarpus encephaloides</name>
    <dbReference type="NCBI Taxonomy" id="45428"/>
    <lineage>
        <taxon>Eukaryota</taxon>
        <taxon>Fungi</taxon>
        <taxon>Dikarya</taxon>
        <taxon>Ascomycota</taxon>
        <taxon>Pezizomycotina</taxon>
        <taxon>Leotiomycetes</taxon>
        <taxon>Helotiales</taxon>
        <taxon>Helotiales incertae sedis</taxon>
        <taxon>Amylocarpus</taxon>
    </lineage>
</organism>
<gene>
    <name evidence="2" type="ORF">BJ875DRAFT_385060</name>
</gene>
<name>A0A9P7YBN8_9HELO</name>
<dbReference type="SUPFAM" id="SSF48403">
    <property type="entry name" value="Ankyrin repeat"/>
    <property type="match status" value="1"/>
</dbReference>
<feature type="repeat" description="ANK" evidence="1">
    <location>
        <begin position="35"/>
        <end position="67"/>
    </location>
</feature>
<dbReference type="InterPro" id="IPR036770">
    <property type="entry name" value="Ankyrin_rpt-contain_sf"/>
</dbReference>
<protein>
    <submittedName>
        <fullName evidence="2">Uncharacterized protein</fullName>
    </submittedName>
</protein>
<feature type="non-terminal residue" evidence="2">
    <location>
        <position position="1"/>
    </location>
</feature>
<evidence type="ECO:0000313" key="2">
    <source>
        <dbReference type="EMBL" id="KAG9230467.1"/>
    </source>
</evidence>
<dbReference type="OrthoDB" id="20872at2759"/>
<comment type="caution">
    <text evidence="2">The sequence shown here is derived from an EMBL/GenBank/DDBJ whole genome shotgun (WGS) entry which is preliminary data.</text>
</comment>
<evidence type="ECO:0000256" key="1">
    <source>
        <dbReference type="PROSITE-ProRule" id="PRU00023"/>
    </source>
</evidence>
<proteinExistence type="predicted"/>
<dbReference type="Pfam" id="PF12796">
    <property type="entry name" value="Ank_2"/>
    <property type="match status" value="1"/>
</dbReference>
<sequence>YGVSFHVASSFGHLGIVKMLSDKGASSSSHLLWDSYGTPLATAASRGYRKVVKYLLEQQVDVTIIERPFENNIQAVTLFGSVEFLKA</sequence>